<proteinExistence type="predicted"/>
<evidence type="ECO:0000256" key="1">
    <source>
        <dbReference type="SAM" id="SignalP"/>
    </source>
</evidence>
<name>A0ABW6A6E8_9BACT</name>
<dbReference type="PROSITE" id="PS51257">
    <property type="entry name" value="PROKAR_LIPOPROTEIN"/>
    <property type="match status" value="1"/>
</dbReference>
<evidence type="ECO:0008006" key="4">
    <source>
        <dbReference type="Google" id="ProtNLM"/>
    </source>
</evidence>
<feature type="chain" id="PRO_5046873847" description="Lipoprotein" evidence="1">
    <location>
        <begin position="18"/>
        <end position="256"/>
    </location>
</feature>
<keyword evidence="1" id="KW-0732">Signal</keyword>
<keyword evidence="3" id="KW-1185">Reference proteome</keyword>
<dbReference type="Proteomes" id="UP001597511">
    <property type="component" value="Unassembled WGS sequence"/>
</dbReference>
<accession>A0ABW6A6E8</accession>
<dbReference type="RefSeq" id="WP_386098487.1">
    <property type="nucleotide sequence ID" value="NZ_JBHUOZ010000003.1"/>
</dbReference>
<feature type="signal peptide" evidence="1">
    <location>
        <begin position="1"/>
        <end position="17"/>
    </location>
</feature>
<dbReference type="EMBL" id="JBHUOZ010000003">
    <property type="protein sequence ID" value="MFD2920337.1"/>
    <property type="molecule type" value="Genomic_DNA"/>
</dbReference>
<evidence type="ECO:0000313" key="3">
    <source>
        <dbReference type="Proteomes" id="UP001597511"/>
    </source>
</evidence>
<organism evidence="2 3">
    <name type="scientific">Terrimonas rubra</name>
    <dbReference type="NCBI Taxonomy" id="1035890"/>
    <lineage>
        <taxon>Bacteria</taxon>
        <taxon>Pseudomonadati</taxon>
        <taxon>Bacteroidota</taxon>
        <taxon>Chitinophagia</taxon>
        <taxon>Chitinophagales</taxon>
        <taxon>Chitinophagaceae</taxon>
        <taxon>Terrimonas</taxon>
    </lineage>
</organism>
<comment type="caution">
    <text evidence="2">The sequence shown here is derived from an EMBL/GenBank/DDBJ whole genome shotgun (WGS) entry which is preliminary data.</text>
</comment>
<protein>
    <recommendedName>
        <fullName evidence="4">Lipoprotein</fullName>
    </recommendedName>
</protein>
<gene>
    <name evidence="2" type="ORF">ACFS6H_11485</name>
</gene>
<evidence type="ECO:0000313" key="2">
    <source>
        <dbReference type="EMBL" id="MFD2920337.1"/>
    </source>
</evidence>
<sequence length="256" mass="28559">MKKLFSLLLIASLFSLTGCLEIVRNITINENGTGSLDTKIDLGEVFEMVKAMGQEQQLEQAREKQIDTLIQVKDLAAKNDKLTAEEKQLLSAGNIRININVDSGVFYTQSNIPFKNLTDIEKINILSQRFLNTTMDKVLDDGKGEAVEEDKESLLGATFDEYYITTYTKNSIEKTLDKTKENPFTNGNDEATKAMQEMSAMGMEVKNTIVYNLPRPAKKVEGKNAVLSADKKKVTITSTFSDITTDPTALEFKISF</sequence>
<reference evidence="3" key="1">
    <citation type="journal article" date="2019" name="Int. J. Syst. Evol. Microbiol.">
        <title>The Global Catalogue of Microorganisms (GCM) 10K type strain sequencing project: providing services to taxonomists for standard genome sequencing and annotation.</title>
        <authorList>
            <consortium name="The Broad Institute Genomics Platform"/>
            <consortium name="The Broad Institute Genome Sequencing Center for Infectious Disease"/>
            <person name="Wu L."/>
            <person name="Ma J."/>
        </authorList>
    </citation>
    <scope>NUCLEOTIDE SEQUENCE [LARGE SCALE GENOMIC DNA]</scope>
    <source>
        <strain evidence="3">KCTC 23299</strain>
    </source>
</reference>